<evidence type="ECO:0000256" key="7">
    <source>
        <dbReference type="HAMAP-Rule" id="MF_00259"/>
    </source>
</evidence>
<dbReference type="Gene3D" id="3.30.1360.120">
    <property type="entry name" value="Probable tRNA modification gtpase trme, domain 1"/>
    <property type="match status" value="1"/>
</dbReference>
<comment type="subunit">
    <text evidence="7">The glycine cleavage system is composed of four proteins: P, T, L and H.</text>
</comment>
<keyword evidence="4 7" id="KW-0808">Transferase</keyword>
<dbReference type="Pfam" id="PF01571">
    <property type="entry name" value="GCV_T"/>
    <property type="match status" value="1"/>
</dbReference>
<dbReference type="InterPro" id="IPR028896">
    <property type="entry name" value="GcvT/YgfZ/DmdA"/>
</dbReference>
<accession>A0ABS5TGT1</accession>
<keyword evidence="3 7" id="KW-0032">Aminotransferase</keyword>
<dbReference type="Gene3D" id="2.40.30.110">
    <property type="entry name" value="Aminomethyltransferase beta-barrel domains"/>
    <property type="match status" value="1"/>
</dbReference>
<dbReference type="SUPFAM" id="SSF103025">
    <property type="entry name" value="Folate-binding domain"/>
    <property type="match status" value="1"/>
</dbReference>
<evidence type="ECO:0000256" key="5">
    <source>
        <dbReference type="ARBA" id="ARBA00031395"/>
    </source>
</evidence>
<dbReference type="PANTHER" id="PTHR43757:SF2">
    <property type="entry name" value="AMINOMETHYLTRANSFERASE, MITOCHONDRIAL"/>
    <property type="match status" value="1"/>
</dbReference>
<dbReference type="InterPro" id="IPR027266">
    <property type="entry name" value="TrmE/GcvT-like"/>
</dbReference>
<evidence type="ECO:0000259" key="8">
    <source>
        <dbReference type="Pfam" id="PF01571"/>
    </source>
</evidence>
<evidence type="ECO:0000313" key="10">
    <source>
        <dbReference type="EMBL" id="MBT0769376.1"/>
    </source>
</evidence>
<name>A0ABS5TGT1_9ACTN</name>
<comment type="function">
    <text evidence="7">The glycine cleavage system catalyzes the degradation of glycine.</text>
</comment>
<feature type="domain" description="Aminomethyltransferase C-terminal" evidence="9">
    <location>
        <begin position="292"/>
        <end position="370"/>
    </location>
</feature>
<proteinExistence type="inferred from homology"/>
<evidence type="ECO:0000256" key="4">
    <source>
        <dbReference type="ARBA" id="ARBA00022679"/>
    </source>
</evidence>
<dbReference type="InterPro" id="IPR006223">
    <property type="entry name" value="GcvT"/>
</dbReference>
<dbReference type="Gene3D" id="3.30.70.1400">
    <property type="entry name" value="Aminomethyltransferase beta-barrel domains"/>
    <property type="match status" value="1"/>
</dbReference>
<dbReference type="InterPro" id="IPR006222">
    <property type="entry name" value="GCVT_N"/>
</dbReference>
<dbReference type="NCBIfam" id="TIGR00528">
    <property type="entry name" value="gcvT"/>
    <property type="match status" value="1"/>
</dbReference>
<dbReference type="InterPro" id="IPR029043">
    <property type="entry name" value="GcvT/YgfZ_C"/>
</dbReference>
<dbReference type="Gene3D" id="4.10.1250.10">
    <property type="entry name" value="Aminomethyltransferase fragment"/>
    <property type="match status" value="1"/>
</dbReference>
<evidence type="ECO:0000256" key="1">
    <source>
        <dbReference type="ARBA" id="ARBA00008609"/>
    </source>
</evidence>
<evidence type="ECO:0000259" key="9">
    <source>
        <dbReference type="Pfam" id="PF08669"/>
    </source>
</evidence>
<evidence type="ECO:0000256" key="6">
    <source>
        <dbReference type="ARBA" id="ARBA00047665"/>
    </source>
</evidence>
<comment type="similarity">
    <text evidence="1 7">Belongs to the GcvT family.</text>
</comment>
<dbReference type="InterPro" id="IPR022903">
    <property type="entry name" value="GcvT_bac"/>
</dbReference>
<dbReference type="NCBIfam" id="NF001567">
    <property type="entry name" value="PRK00389.1"/>
    <property type="match status" value="1"/>
</dbReference>
<protein>
    <recommendedName>
        <fullName evidence="2 7">Aminomethyltransferase</fullName>
        <ecNumber evidence="2 7">2.1.2.10</ecNumber>
    </recommendedName>
    <alternativeName>
        <fullName evidence="5 7">Glycine cleavage system T protein</fullName>
    </alternativeName>
</protein>
<dbReference type="HAMAP" id="MF_00259">
    <property type="entry name" value="GcvT"/>
    <property type="match status" value="1"/>
</dbReference>
<feature type="domain" description="GCVT N-terminal" evidence="8">
    <location>
        <begin position="13"/>
        <end position="274"/>
    </location>
</feature>
<reference evidence="10 11" key="1">
    <citation type="submission" date="2021-05" db="EMBL/GenBank/DDBJ databases">
        <title>Kineosporia and Streptomyces sp. nov. two new marine actinobacteria isolated from Coral.</title>
        <authorList>
            <person name="Buangrab K."/>
            <person name="Sutthacheep M."/>
            <person name="Yeemin T."/>
            <person name="Harunari E."/>
            <person name="Igarashi Y."/>
            <person name="Kanchanasin P."/>
            <person name="Tanasupawat S."/>
            <person name="Phongsopitanun W."/>
        </authorList>
    </citation>
    <scope>NUCLEOTIDE SEQUENCE [LARGE SCALE GENOMIC DNA]</scope>
    <source>
        <strain evidence="10 11">J2-2</strain>
    </source>
</reference>
<comment type="caution">
    <text evidence="10">The sequence shown here is derived from an EMBL/GenBank/DDBJ whole genome shotgun (WGS) entry which is preliminary data.</text>
</comment>
<evidence type="ECO:0000256" key="3">
    <source>
        <dbReference type="ARBA" id="ARBA00022576"/>
    </source>
</evidence>
<dbReference type="EMBL" id="JAHBAY010000004">
    <property type="protein sequence ID" value="MBT0769376.1"/>
    <property type="molecule type" value="Genomic_DNA"/>
</dbReference>
<dbReference type="RefSeq" id="WP_214155678.1">
    <property type="nucleotide sequence ID" value="NZ_JAHBAY010000004.1"/>
</dbReference>
<sequence>MSSPDLPARHTPLHEVHQALGARLTDFAGWRMPLKYSSELAEHQAVRTSAGLFDLSHMGEIRVRGPQAGALLDHALVGKLSAISPGRAKYSLICDENGGILDDLVTYRLAEDEFLVIANASNVAVVLAALTERAAGFEATVTDETEQTALIAVQGPASSSIIEALLGTDDDRAALSGLRYYGCRPARVAGLDVLLARTGYTGEDGFELYVTADDAVKLWQALETGVQAAGGRPAGLACRDTLRLEAGMPLYGNELSIDTDPYAAGLGRVVQLGKDFVGQDALALAAQDQPARVLTGLTGEGRRAARAGNVVLNSAGTPVGVITSGALSPTLGRPIALAYVDREEAGEGTALHVDVRGTLLPFAVTPFPFYRRAR</sequence>
<comment type="catalytic activity">
    <reaction evidence="6 7">
        <text>N(6)-[(R)-S(8)-aminomethyldihydrolipoyl]-L-lysyl-[protein] + (6S)-5,6,7,8-tetrahydrofolate = N(6)-[(R)-dihydrolipoyl]-L-lysyl-[protein] + (6R)-5,10-methylene-5,6,7,8-tetrahydrofolate + NH4(+)</text>
        <dbReference type="Rhea" id="RHEA:16945"/>
        <dbReference type="Rhea" id="RHEA-COMP:10475"/>
        <dbReference type="Rhea" id="RHEA-COMP:10492"/>
        <dbReference type="ChEBI" id="CHEBI:15636"/>
        <dbReference type="ChEBI" id="CHEBI:28938"/>
        <dbReference type="ChEBI" id="CHEBI:57453"/>
        <dbReference type="ChEBI" id="CHEBI:83100"/>
        <dbReference type="ChEBI" id="CHEBI:83143"/>
        <dbReference type="EC" id="2.1.2.10"/>
    </reaction>
</comment>
<dbReference type="Proteomes" id="UP001197247">
    <property type="component" value="Unassembled WGS sequence"/>
</dbReference>
<dbReference type="PANTHER" id="PTHR43757">
    <property type="entry name" value="AMINOMETHYLTRANSFERASE"/>
    <property type="match status" value="1"/>
</dbReference>
<dbReference type="Pfam" id="PF08669">
    <property type="entry name" value="GCV_T_C"/>
    <property type="match status" value="1"/>
</dbReference>
<dbReference type="SUPFAM" id="SSF101790">
    <property type="entry name" value="Aminomethyltransferase beta-barrel domain"/>
    <property type="match status" value="1"/>
</dbReference>
<dbReference type="GO" id="GO:0004047">
    <property type="term" value="F:aminomethyltransferase activity"/>
    <property type="evidence" value="ECO:0007669"/>
    <property type="project" value="UniProtKB-EC"/>
</dbReference>
<organism evidence="10 11">
    <name type="scientific">Kineosporia corallincola</name>
    <dbReference type="NCBI Taxonomy" id="2835133"/>
    <lineage>
        <taxon>Bacteria</taxon>
        <taxon>Bacillati</taxon>
        <taxon>Actinomycetota</taxon>
        <taxon>Actinomycetes</taxon>
        <taxon>Kineosporiales</taxon>
        <taxon>Kineosporiaceae</taxon>
        <taxon>Kineosporia</taxon>
    </lineage>
</organism>
<evidence type="ECO:0000313" key="11">
    <source>
        <dbReference type="Proteomes" id="UP001197247"/>
    </source>
</evidence>
<dbReference type="InterPro" id="IPR013977">
    <property type="entry name" value="GcvT_C"/>
</dbReference>
<keyword evidence="11" id="KW-1185">Reference proteome</keyword>
<dbReference type="EC" id="2.1.2.10" evidence="2 7"/>
<evidence type="ECO:0000256" key="2">
    <source>
        <dbReference type="ARBA" id="ARBA00012616"/>
    </source>
</evidence>
<gene>
    <name evidence="7 10" type="primary">gcvT</name>
    <name evidence="10" type="ORF">KIH74_10630</name>
</gene>
<dbReference type="PIRSF" id="PIRSF006487">
    <property type="entry name" value="GcvT"/>
    <property type="match status" value="1"/>
</dbReference>